<comment type="caution">
    <text evidence="3">The sequence shown here is derived from an EMBL/GenBank/DDBJ whole genome shotgun (WGS) entry which is preliminary data.</text>
</comment>
<evidence type="ECO:0000313" key="4">
    <source>
        <dbReference type="Proteomes" id="UP000317303"/>
    </source>
</evidence>
<dbReference type="EMBL" id="VLJV01000001">
    <property type="protein sequence ID" value="TWH18343.1"/>
    <property type="molecule type" value="Genomic_DNA"/>
</dbReference>
<keyword evidence="2" id="KW-0812">Transmembrane</keyword>
<evidence type="ECO:0000256" key="1">
    <source>
        <dbReference type="SAM" id="MobiDB-lite"/>
    </source>
</evidence>
<evidence type="ECO:0008006" key="5">
    <source>
        <dbReference type="Google" id="ProtNLM"/>
    </source>
</evidence>
<sequence length="180" mass="18946">MATPASRLAPHTRAIHAYFPMILLLLLAGLAIEEGVRLILVVDPAAQADLAGWYVLVLGIILAATAAYGERPSRTGDRPPGSPADDDGHEGGDAQSAGLAGPLHPYRDMAVCLLLVAGYAALLDPLGYAVAGIVVVFIFLRAISRYGWIKSLTYTVVMNAVLITLFELAGVVLPAGLLRF</sequence>
<organism evidence="3 4">
    <name type="scientific">Prauserella rugosa</name>
    <dbReference type="NCBI Taxonomy" id="43354"/>
    <lineage>
        <taxon>Bacteria</taxon>
        <taxon>Bacillati</taxon>
        <taxon>Actinomycetota</taxon>
        <taxon>Actinomycetes</taxon>
        <taxon>Pseudonocardiales</taxon>
        <taxon>Pseudonocardiaceae</taxon>
        <taxon>Prauserella</taxon>
    </lineage>
</organism>
<keyword evidence="2" id="KW-0472">Membrane</keyword>
<protein>
    <recommendedName>
        <fullName evidence="5">Tricarboxylic transport membrane protein</fullName>
    </recommendedName>
</protein>
<keyword evidence="2" id="KW-1133">Transmembrane helix</keyword>
<reference evidence="3 4" key="1">
    <citation type="submission" date="2019-07" db="EMBL/GenBank/DDBJ databases">
        <title>R&amp;d 2014.</title>
        <authorList>
            <person name="Klenk H.-P."/>
        </authorList>
    </citation>
    <scope>NUCLEOTIDE SEQUENCE [LARGE SCALE GENOMIC DNA]</scope>
    <source>
        <strain evidence="3 4">DSM 43194</strain>
    </source>
</reference>
<name>A0A660C950_9PSEU</name>
<dbReference type="AlphaFoldDB" id="A0A660C950"/>
<feature type="transmembrane region" description="Helical" evidence="2">
    <location>
        <begin position="52"/>
        <end position="69"/>
    </location>
</feature>
<accession>A0A660C950</accession>
<gene>
    <name evidence="3" type="ORF">JD82_00159</name>
</gene>
<dbReference type="Proteomes" id="UP000317303">
    <property type="component" value="Unassembled WGS sequence"/>
</dbReference>
<proteinExistence type="predicted"/>
<feature type="transmembrane region" description="Helical" evidence="2">
    <location>
        <begin position="111"/>
        <end position="140"/>
    </location>
</feature>
<feature type="transmembrane region" description="Helical" evidence="2">
    <location>
        <begin position="152"/>
        <end position="178"/>
    </location>
</feature>
<evidence type="ECO:0000256" key="2">
    <source>
        <dbReference type="SAM" id="Phobius"/>
    </source>
</evidence>
<evidence type="ECO:0000313" key="3">
    <source>
        <dbReference type="EMBL" id="TWH18343.1"/>
    </source>
</evidence>
<dbReference type="OrthoDB" id="3698220at2"/>
<feature type="region of interest" description="Disordered" evidence="1">
    <location>
        <begin position="70"/>
        <end position="92"/>
    </location>
</feature>
<dbReference type="RefSeq" id="WP_145600272.1">
    <property type="nucleotide sequence ID" value="NZ_JOIJ01000012.1"/>
</dbReference>
<feature type="transmembrane region" description="Helical" evidence="2">
    <location>
        <begin position="12"/>
        <end position="32"/>
    </location>
</feature>
<keyword evidence="4" id="KW-1185">Reference proteome</keyword>